<evidence type="ECO:0000313" key="2">
    <source>
        <dbReference type="Proteomes" id="UP001157502"/>
    </source>
</evidence>
<sequence length="110" mass="11874">MRPRQGFFSTPLLHQCSPCRCGHGLRGELVLLVCAPLLLDTSLINVWLGLERGATENRLTHQENPDNINDRCVASSAPADHTRGRGGREGLCGSAITLDGTNGCHDDWPG</sequence>
<evidence type="ECO:0000313" key="1">
    <source>
        <dbReference type="EMBL" id="KAJ7987215.1"/>
    </source>
</evidence>
<reference evidence="1" key="1">
    <citation type="submission" date="2021-05" db="EMBL/GenBank/DDBJ databases">
        <authorList>
            <person name="Pan Q."/>
            <person name="Jouanno E."/>
            <person name="Zahm M."/>
            <person name="Klopp C."/>
            <person name="Cabau C."/>
            <person name="Louis A."/>
            <person name="Berthelot C."/>
            <person name="Parey E."/>
            <person name="Roest Crollius H."/>
            <person name="Montfort J."/>
            <person name="Robinson-Rechavi M."/>
            <person name="Bouchez O."/>
            <person name="Lampietro C."/>
            <person name="Lopez Roques C."/>
            <person name="Donnadieu C."/>
            <person name="Postlethwait J."/>
            <person name="Bobe J."/>
            <person name="Dillon D."/>
            <person name="Chandos A."/>
            <person name="von Hippel F."/>
            <person name="Guiguen Y."/>
        </authorList>
    </citation>
    <scope>NUCLEOTIDE SEQUENCE</scope>
    <source>
        <strain evidence="1">YG-Jan2019</strain>
    </source>
</reference>
<dbReference type="EMBL" id="CM055760">
    <property type="protein sequence ID" value="KAJ7987215.1"/>
    <property type="molecule type" value="Genomic_DNA"/>
</dbReference>
<keyword evidence="2" id="KW-1185">Reference proteome</keyword>
<accession>A0ACC2F7F7</accession>
<name>A0ACC2F7F7_DALPE</name>
<protein>
    <submittedName>
        <fullName evidence="1">Uncharacterized protein</fullName>
    </submittedName>
</protein>
<proteinExistence type="predicted"/>
<dbReference type="Proteomes" id="UP001157502">
    <property type="component" value="Chromosome 33"/>
</dbReference>
<organism evidence="1 2">
    <name type="scientific">Dallia pectoralis</name>
    <name type="common">Alaska blackfish</name>
    <dbReference type="NCBI Taxonomy" id="75939"/>
    <lineage>
        <taxon>Eukaryota</taxon>
        <taxon>Metazoa</taxon>
        <taxon>Chordata</taxon>
        <taxon>Craniata</taxon>
        <taxon>Vertebrata</taxon>
        <taxon>Euteleostomi</taxon>
        <taxon>Actinopterygii</taxon>
        <taxon>Neopterygii</taxon>
        <taxon>Teleostei</taxon>
        <taxon>Protacanthopterygii</taxon>
        <taxon>Esociformes</taxon>
        <taxon>Umbridae</taxon>
        <taxon>Dallia</taxon>
    </lineage>
</organism>
<comment type="caution">
    <text evidence="1">The sequence shown here is derived from an EMBL/GenBank/DDBJ whole genome shotgun (WGS) entry which is preliminary data.</text>
</comment>
<gene>
    <name evidence="1" type="ORF">DPEC_G00336430</name>
</gene>